<evidence type="ECO:0000313" key="2">
    <source>
        <dbReference type="Proteomes" id="UP001056120"/>
    </source>
</evidence>
<evidence type="ECO:0000313" key="1">
    <source>
        <dbReference type="EMBL" id="KAI3773737.1"/>
    </source>
</evidence>
<proteinExistence type="predicted"/>
<protein>
    <submittedName>
        <fullName evidence="1">Uncharacterized protein</fullName>
    </submittedName>
</protein>
<reference evidence="2" key="1">
    <citation type="journal article" date="2022" name="Mol. Ecol. Resour.">
        <title>The genomes of chicory, endive, great burdock and yacon provide insights into Asteraceae palaeo-polyploidization history and plant inulin production.</title>
        <authorList>
            <person name="Fan W."/>
            <person name="Wang S."/>
            <person name="Wang H."/>
            <person name="Wang A."/>
            <person name="Jiang F."/>
            <person name="Liu H."/>
            <person name="Zhao H."/>
            <person name="Xu D."/>
            <person name="Zhang Y."/>
        </authorList>
    </citation>
    <scope>NUCLEOTIDE SEQUENCE [LARGE SCALE GENOMIC DNA]</scope>
    <source>
        <strain evidence="2">cv. Yunnan</strain>
    </source>
</reference>
<name>A0ACB9FRK3_9ASTR</name>
<sequence>MTAHYILGKTIELDDVTFHLFCVFRSCFHGQAYCRVTVWGRADLPIRSLIESGYNADKRSDDIFKAWESPGVTIVPVFSQPDDSWGGEAGYVRHDASGLCFSFSCFHCCVDLGME</sequence>
<comment type="caution">
    <text evidence="1">The sequence shown here is derived from an EMBL/GenBank/DDBJ whole genome shotgun (WGS) entry which is preliminary data.</text>
</comment>
<gene>
    <name evidence="1" type="ORF">L1987_48268</name>
</gene>
<dbReference type="EMBL" id="CM042033">
    <property type="protein sequence ID" value="KAI3773737.1"/>
    <property type="molecule type" value="Genomic_DNA"/>
</dbReference>
<dbReference type="Proteomes" id="UP001056120">
    <property type="component" value="Linkage Group LG16"/>
</dbReference>
<organism evidence="1 2">
    <name type="scientific">Smallanthus sonchifolius</name>
    <dbReference type="NCBI Taxonomy" id="185202"/>
    <lineage>
        <taxon>Eukaryota</taxon>
        <taxon>Viridiplantae</taxon>
        <taxon>Streptophyta</taxon>
        <taxon>Embryophyta</taxon>
        <taxon>Tracheophyta</taxon>
        <taxon>Spermatophyta</taxon>
        <taxon>Magnoliopsida</taxon>
        <taxon>eudicotyledons</taxon>
        <taxon>Gunneridae</taxon>
        <taxon>Pentapetalae</taxon>
        <taxon>asterids</taxon>
        <taxon>campanulids</taxon>
        <taxon>Asterales</taxon>
        <taxon>Asteraceae</taxon>
        <taxon>Asteroideae</taxon>
        <taxon>Heliantheae alliance</taxon>
        <taxon>Millerieae</taxon>
        <taxon>Smallanthus</taxon>
    </lineage>
</organism>
<keyword evidence="2" id="KW-1185">Reference proteome</keyword>
<reference evidence="1 2" key="2">
    <citation type="journal article" date="2022" name="Mol. Ecol. Resour.">
        <title>The genomes of chicory, endive, great burdock and yacon provide insights into Asteraceae paleo-polyploidization history and plant inulin production.</title>
        <authorList>
            <person name="Fan W."/>
            <person name="Wang S."/>
            <person name="Wang H."/>
            <person name="Wang A."/>
            <person name="Jiang F."/>
            <person name="Liu H."/>
            <person name="Zhao H."/>
            <person name="Xu D."/>
            <person name="Zhang Y."/>
        </authorList>
    </citation>
    <scope>NUCLEOTIDE SEQUENCE [LARGE SCALE GENOMIC DNA]</scope>
    <source>
        <strain evidence="2">cv. Yunnan</strain>
        <tissue evidence="1">Leaves</tissue>
    </source>
</reference>
<accession>A0ACB9FRK3</accession>